<dbReference type="GO" id="GO:0009279">
    <property type="term" value="C:cell outer membrane"/>
    <property type="evidence" value="ECO:0007669"/>
    <property type="project" value="UniProtKB-SubCell"/>
</dbReference>
<keyword evidence="2 8" id="KW-0732">Signal</keyword>
<name>B1Y0V2_LEPCP</name>
<keyword evidence="3 8" id="KW-0472">Membrane</keyword>
<dbReference type="InterPro" id="IPR039001">
    <property type="entry name" value="Pal"/>
</dbReference>
<feature type="region of interest" description="Disordered" evidence="9">
    <location>
        <begin position="35"/>
        <end position="70"/>
    </location>
</feature>
<dbReference type="InterPro" id="IPR036737">
    <property type="entry name" value="OmpA-like_sf"/>
</dbReference>
<comment type="subunit">
    <text evidence="8">The Tol-Pal system is composed of five core proteins: the inner membrane proteins TolA, TolQ and TolR, the periplasmic protein TolB and the outer membrane protein Pal. They form a network linking the inner and outer membranes and the peptidoglycan layer.</text>
</comment>
<dbReference type="HOGENOM" id="CLU_016890_9_4_4"/>
<dbReference type="Gene3D" id="3.30.1330.60">
    <property type="entry name" value="OmpA-like domain"/>
    <property type="match status" value="1"/>
</dbReference>
<dbReference type="PANTHER" id="PTHR30329">
    <property type="entry name" value="STATOR ELEMENT OF FLAGELLAR MOTOR COMPLEX"/>
    <property type="match status" value="1"/>
</dbReference>
<sequence length="196" mass="20602" precursor="true">MSRINHDIRGGLLATGTALLLLLGGCSTSTRLEPAAPVEDRSVGAGSGSTGASGSSSSNGSSTGQTSESRVATLDLGKGTDIGMGNAGLPRVVYFDFDSYVVKDTYRPVIEANAKYLGVDRKRQMLIEGHTDERGGREYNLALGQRRAEAVVRALALLGVPDSQTEAVSYGEERPAASGADEAAWAKNRRAELKDR</sequence>
<dbReference type="CDD" id="cd07185">
    <property type="entry name" value="OmpA_C-like"/>
    <property type="match status" value="1"/>
</dbReference>
<evidence type="ECO:0000256" key="1">
    <source>
        <dbReference type="ARBA" id="ARBA00022618"/>
    </source>
</evidence>
<dbReference type="EMBL" id="CP001013">
    <property type="protein sequence ID" value="ACB34210.1"/>
    <property type="molecule type" value="Genomic_DNA"/>
</dbReference>
<dbReference type="InterPro" id="IPR050330">
    <property type="entry name" value="Bact_OuterMem_StrucFunc"/>
</dbReference>
<comment type="subcellular location">
    <subcellularLocation>
        <location evidence="8">Cell outer membrane</location>
        <topology evidence="8">Lipid-anchor</topology>
    </subcellularLocation>
</comment>
<dbReference type="STRING" id="395495.Lcho_1943"/>
<dbReference type="InterPro" id="IPR014169">
    <property type="entry name" value="Pal_lipo_C"/>
</dbReference>
<comment type="function">
    <text evidence="8">Part of the Tol-Pal system, which plays a role in outer membrane invagination during cell division and is important for maintaining outer membrane integrity.</text>
</comment>
<dbReference type="InterPro" id="IPR006665">
    <property type="entry name" value="OmpA-like"/>
</dbReference>
<keyword evidence="12" id="KW-1185">Reference proteome</keyword>
<evidence type="ECO:0000256" key="5">
    <source>
        <dbReference type="ARBA" id="ARBA00023237"/>
    </source>
</evidence>
<proteinExistence type="inferred from homology"/>
<dbReference type="HAMAP" id="MF_02204">
    <property type="entry name" value="Pal"/>
    <property type="match status" value="1"/>
</dbReference>
<dbReference type="AlphaFoldDB" id="B1Y0V2"/>
<comment type="similarity">
    <text evidence="8">Belongs to the Pal lipoprotein family.</text>
</comment>
<feature type="domain" description="OmpA-like" evidence="10">
    <location>
        <begin position="82"/>
        <end position="196"/>
    </location>
</feature>
<dbReference type="eggNOG" id="COG2885">
    <property type="taxonomic scope" value="Bacteria"/>
</dbReference>
<dbReference type="InterPro" id="IPR006664">
    <property type="entry name" value="OMP_bac"/>
</dbReference>
<dbReference type="PROSITE" id="PS51257">
    <property type="entry name" value="PROKAR_LIPOPROTEIN"/>
    <property type="match status" value="1"/>
</dbReference>
<protein>
    <recommendedName>
        <fullName evidence="8">Peptidoglycan-associated lipoprotein</fullName>
        <shortName evidence="8">PAL</shortName>
    </recommendedName>
</protein>
<evidence type="ECO:0000256" key="7">
    <source>
        <dbReference type="ARBA" id="ARBA00023306"/>
    </source>
</evidence>
<evidence type="ECO:0000256" key="8">
    <source>
        <dbReference type="HAMAP-Rule" id="MF_02204"/>
    </source>
</evidence>
<feature type="compositionally biased region" description="Low complexity" evidence="9">
    <location>
        <begin position="52"/>
        <end position="69"/>
    </location>
</feature>
<evidence type="ECO:0000256" key="6">
    <source>
        <dbReference type="ARBA" id="ARBA00023288"/>
    </source>
</evidence>
<gene>
    <name evidence="8" type="primary">pal</name>
    <name evidence="11" type="ordered locus">Lcho_1943</name>
</gene>
<evidence type="ECO:0000313" key="11">
    <source>
        <dbReference type="EMBL" id="ACB34210.1"/>
    </source>
</evidence>
<reference evidence="11 12" key="1">
    <citation type="submission" date="2008-03" db="EMBL/GenBank/DDBJ databases">
        <title>Complete sequence of Leptothrix cholodnii SP-6.</title>
        <authorList>
            <consortium name="US DOE Joint Genome Institute"/>
            <person name="Copeland A."/>
            <person name="Lucas S."/>
            <person name="Lapidus A."/>
            <person name="Glavina del Rio T."/>
            <person name="Dalin E."/>
            <person name="Tice H."/>
            <person name="Bruce D."/>
            <person name="Goodwin L."/>
            <person name="Pitluck S."/>
            <person name="Chertkov O."/>
            <person name="Brettin T."/>
            <person name="Detter J.C."/>
            <person name="Han C."/>
            <person name="Kuske C.R."/>
            <person name="Schmutz J."/>
            <person name="Larimer F."/>
            <person name="Land M."/>
            <person name="Hauser L."/>
            <person name="Kyrpides N."/>
            <person name="Lykidis A."/>
            <person name="Emerson D."/>
            <person name="Richardson P."/>
        </authorList>
    </citation>
    <scope>NUCLEOTIDE SEQUENCE [LARGE SCALE GENOMIC DNA]</scope>
    <source>
        <strain evidence="12">ATCC 51168 / LMG 8142 / SP-6</strain>
    </source>
</reference>
<keyword evidence="1 8" id="KW-0132">Cell division</keyword>
<evidence type="ECO:0000256" key="4">
    <source>
        <dbReference type="ARBA" id="ARBA00023139"/>
    </source>
</evidence>
<evidence type="ECO:0000313" key="12">
    <source>
        <dbReference type="Proteomes" id="UP000001693"/>
    </source>
</evidence>
<dbReference type="PROSITE" id="PS51123">
    <property type="entry name" value="OMPA_2"/>
    <property type="match status" value="1"/>
</dbReference>
<accession>B1Y0V2</accession>
<evidence type="ECO:0000256" key="2">
    <source>
        <dbReference type="ARBA" id="ARBA00022729"/>
    </source>
</evidence>
<dbReference type="PRINTS" id="PR01021">
    <property type="entry name" value="OMPADOMAIN"/>
</dbReference>
<dbReference type="Proteomes" id="UP000001693">
    <property type="component" value="Chromosome"/>
</dbReference>
<keyword evidence="5 8" id="KW-0998">Cell outer membrane</keyword>
<keyword evidence="6 8" id="KW-0449">Lipoprotein</keyword>
<dbReference type="KEGG" id="lch:Lcho_1943"/>
<keyword evidence="4 8" id="KW-0564">Palmitate</keyword>
<keyword evidence="7 8" id="KW-0131">Cell cycle</keyword>
<dbReference type="SUPFAM" id="SSF103088">
    <property type="entry name" value="OmpA-like"/>
    <property type="match status" value="1"/>
</dbReference>
<dbReference type="NCBIfam" id="TIGR02802">
    <property type="entry name" value="Pal_lipo"/>
    <property type="match status" value="1"/>
</dbReference>
<dbReference type="GO" id="GO:0051301">
    <property type="term" value="P:cell division"/>
    <property type="evidence" value="ECO:0007669"/>
    <property type="project" value="UniProtKB-UniRule"/>
</dbReference>
<evidence type="ECO:0000256" key="3">
    <source>
        <dbReference type="ARBA" id="ARBA00023136"/>
    </source>
</evidence>
<organism evidence="11 12">
    <name type="scientific">Leptothrix cholodnii (strain ATCC 51168 / LMG 8142 / SP-6)</name>
    <name type="common">Leptothrix discophora (strain SP-6)</name>
    <dbReference type="NCBI Taxonomy" id="395495"/>
    <lineage>
        <taxon>Bacteria</taxon>
        <taxon>Pseudomonadati</taxon>
        <taxon>Pseudomonadota</taxon>
        <taxon>Betaproteobacteria</taxon>
        <taxon>Burkholderiales</taxon>
        <taxon>Sphaerotilaceae</taxon>
        <taxon>Leptothrix</taxon>
    </lineage>
</organism>
<dbReference type="PANTHER" id="PTHR30329:SF21">
    <property type="entry name" value="LIPOPROTEIN YIAD-RELATED"/>
    <property type="match status" value="1"/>
</dbReference>
<evidence type="ECO:0000259" key="10">
    <source>
        <dbReference type="PROSITE" id="PS51123"/>
    </source>
</evidence>
<dbReference type="RefSeq" id="WP_012346971.1">
    <property type="nucleotide sequence ID" value="NC_010524.1"/>
</dbReference>
<dbReference type="Pfam" id="PF00691">
    <property type="entry name" value="OmpA"/>
    <property type="match status" value="1"/>
</dbReference>
<dbReference type="OrthoDB" id="9809164at2"/>
<evidence type="ECO:0000256" key="9">
    <source>
        <dbReference type="SAM" id="MobiDB-lite"/>
    </source>
</evidence>